<organism evidence="2 3">
    <name type="scientific">Triticum urartu</name>
    <name type="common">Red wild einkorn</name>
    <name type="synonym">Crithodium urartu</name>
    <dbReference type="NCBI Taxonomy" id="4572"/>
    <lineage>
        <taxon>Eukaryota</taxon>
        <taxon>Viridiplantae</taxon>
        <taxon>Streptophyta</taxon>
        <taxon>Embryophyta</taxon>
        <taxon>Tracheophyta</taxon>
        <taxon>Spermatophyta</taxon>
        <taxon>Magnoliopsida</taxon>
        <taxon>Liliopsida</taxon>
        <taxon>Poales</taxon>
        <taxon>Poaceae</taxon>
        <taxon>BOP clade</taxon>
        <taxon>Pooideae</taxon>
        <taxon>Triticodae</taxon>
        <taxon>Triticeae</taxon>
        <taxon>Triticinae</taxon>
        <taxon>Triticum</taxon>
    </lineage>
</organism>
<feature type="compositionally biased region" description="Basic residues" evidence="1">
    <location>
        <begin position="97"/>
        <end position="106"/>
    </location>
</feature>
<proteinExistence type="predicted"/>
<sequence length="116" mass="12624">MFLKPYDRRLGPGHAGRLQQSASCSLSTSRAADADDTTSMCVAPRRSSITGPCRRASSRRLRCGSEPSWCRLPSTGSRAGPGGSLSPFLPLATRTRTGSRRPRPRRSCCHCWGSWT</sequence>
<feature type="region of interest" description="Disordered" evidence="1">
    <location>
        <begin position="74"/>
        <end position="106"/>
    </location>
</feature>
<evidence type="ECO:0000313" key="3">
    <source>
        <dbReference type="Proteomes" id="UP000015106"/>
    </source>
</evidence>
<accession>A0A8R7R2R7</accession>
<reference evidence="3" key="1">
    <citation type="journal article" date="2013" name="Nature">
        <title>Draft genome of the wheat A-genome progenitor Triticum urartu.</title>
        <authorList>
            <person name="Ling H.Q."/>
            <person name="Zhao S."/>
            <person name="Liu D."/>
            <person name="Wang J."/>
            <person name="Sun H."/>
            <person name="Zhang C."/>
            <person name="Fan H."/>
            <person name="Li D."/>
            <person name="Dong L."/>
            <person name="Tao Y."/>
            <person name="Gao C."/>
            <person name="Wu H."/>
            <person name="Li Y."/>
            <person name="Cui Y."/>
            <person name="Guo X."/>
            <person name="Zheng S."/>
            <person name="Wang B."/>
            <person name="Yu K."/>
            <person name="Liang Q."/>
            <person name="Yang W."/>
            <person name="Lou X."/>
            <person name="Chen J."/>
            <person name="Feng M."/>
            <person name="Jian J."/>
            <person name="Zhang X."/>
            <person name="Luo G."/>
            <person name="Jiang Y."/>
            <person name="Liu J."/>
            <person name="Wang Z."/>
            <person name="Sha Y."/>
            <person name="Zhang B."/>
            <person name="Wu H."/>
            <person name="Tang D."/>
            <person name="Shen Q."/>
            <person name="Xue P."/>
            <person name="Zou S."/>
            <person name="Wang X."/>
            <person name="Liu X."/>
            <person name="Wang F."/>
            <person name="Yang Y."/>
            <person name="An X."/>
            <person name="Dong Z."/>
            <person name="Zhang K."/>
            <person name="Zhang X."/>
            <person name="Luo M.C."/>
            <person name="Dvorak J."/>
            <person name="Tong Y."/>
            <person name="Wang J."/>
            <person name="Yang H."/>
            <person name="Li Z."/>
            <person name="Wang D."/>
            <person name="Zhang A."/>
            <person name="Wang J."/>
        </authorList>
    </citation>
    <scope>NUCLEOTIDE SEQUENCE</scope>
    <source>
        <strain evidence="3">cv. G1812</strain>
    </source>
</reference>
<feature type="region of interest" description="Disordered" evidence="1">
    <location>
        <begin position="1"/>
        <end position="37"/>
    </location>
</feature>
<reference evidence="2" key="3">
    <citation type="submission" date="2022-06" db="UniProtKB">
        <authorList>
            <consortium name="EnsemblPlants"/>
        </authorList>
    </citation>
    <scope>IDENTIFICATION</scope>
</reference>
<dbReference type="AlphaFoldDB" id="A0A8R7R2R7"/>
<dbReference type="Proteomes" id="UP000015106">
    <property type="component" value="Chromosome 7"/>
</dbReference>
<feature type="compositionally biased region" description="Basic and acidic residues" evidence="1">
    <location>
        <begin position="1"/>
        <end position="10"/>
    </location>
</feature>
<dbReference type="Gramene" id="TuG1812G0700002157.01.T01">
    <property type="protein sequence ID" value="TuG1812G0700002157.01.T01.cds316802"/>
    <property type="gene ID" value="TuG1812G0700002157.01"/>
</dbReference>
<dbReference type="EnsemblPlants" id="TuG1812G0700002157.01.T01">
    <property type="protein sequence ID" value="TuG1812G0700002157.01.T01.cds316802"/>
    <property type="gene ID" value="TuG1812G0700002157.01"/>
</dbReference>
<keyword evidence="3" id="KW-1185">Reference proteome</keyword>
<reference evidence="2" key="2">
    <citation type="submission" date="2018-03" db="EMBL/GenBank/DDBJ databases">
        <title>The Triticum urartu genome reveals the dynamic nature of wheat genome evolution.</title>
        <authorList>
            <person name="Ling H."/>
            <person name="Ma B."/>
            <person name="Shi X."/>
            <person name="Liu H."/>
            <person name="Dong L."/>
            <person name="Sun H."/>
            <person name="Cao Y."/>
            <person name="Gao Q."/>
            <person name="Zheng S."/>
            <person name="Li Y."/>
            <person name="Yu Y."/>
            <person name="Du H."/>
            <person name="Qi M."/>
            <person name="Li Y."/>
            <person name="Yu H."/>
            <person name="Cui Y."/>
            <person name="Wang N."/>
            <person name="Chen C."/>
            <person name="Wu H."/>
            <person name="Zhao Y."/>
            <person name="Zhang J."/>
            <person name="Li Y."/>
            <person name="Zhou W."/>
            <person name="Zhang B."/>
            <person name="Hu W."/>
            <person name="Eijk M."/>
            <person name="Tang J."/>
            <person name="Witsenboer H."/>
            <person name="Zhao S."/>
            <person name="Li Z."/>
            <person name="Zhang A."/>
            <person name="Wang D."/>
            <person name="Liang C."/>
        </authorList>
    </citation>
    <scope>NUCLEOTIDE SEQUENCE [LARGE SCALE GENOMIC DNA]</scope>
    <source>
        <strain evidence="2">cv. G1812</strain>
    </source>
</reference>
<name>A0A8R7R2R7_TRIUA</name>
<evidence type="ECO:0000256" key="1">
    <source>
        <dbReference type="SAM" id="MobiDB-lite"/>
    </source>
</evidence>
<protein>
    <submittedName>
        <fullName evidence="2">Uncharacterized protein</fullName>
    </submittedName>
</protein>
<feature type="compositionally biased region" description="Polar residues" evidence="1">
    <location>
        <begin position="18"/>
        <end position="30"/>
    </location>
</feature>
<evidence type="ECO:0000313" key="2">
    <source>
        <dbReference type="EnsemblPlants" id="TuG1812G0700002157.01.T01.cds316802"/>
    </source>
</evidence>